<evidence type="ECO:0000313" key="2">
    <source>
        <dbReference type="Proteomes" id="UP001151760"/>
    </source>
</evidence>
<dbReference type="InterPro" id="IPR027417">
    <property type="entry name" value="P-loop_NTPase"/>
</dbReference>
<organism evidence="1 2">
    <name type="scientific">Tanacetum coccineum</name>
    <dbReference type="NCBI Taxonomy" id="301880"/>
    <lineage>
        <taxon>Eukaryota</taxon>
        <taxon>Viridiplantae</taxon>
        <taxon>Streptophyta</taxon>
        <taxon>Embryophyta</taxon>
        <taxon>Tracheophyta</taxon>
        <taxon>Spermatophyta</taxon>
        <taxon>Magnoliopsida</taxon>
        <taxon>eudicotyledons</taxon>
        <taxon>Gunneridae</taxon>
        <taxon>Pentapetalae</taxon>
        <taxon>asterids</taxon>
        <taxon>campanulids</taxon>
        <taxon>Asterales</taxon>
        <taxon>Asteraceae</taxon>
        <taxon>Asteroideae</taxon>
        <taxon>Anthemideae</taxon>
        <taxon>Anthemidinae</taxon>
        <taxon>Tanacetum</taxon>
    </lineage>
</organism>
<reference evidence="1" key="2">
    <citation type="submission" date="2022-01" db="EMBL/GenBank/DDBJ databases">
        <authorList>
            <person name="Yamashiro T."/>
            <person name="Shiraishi A."/>
            <person name="Satake H."/>
            <person name="Nakayama K."/>
        </authorList>
    </citation>
    <scope>NUCLEOTIDE SEQUENCE</scope>
</reference>
<comment type="caution">
    <text evidence="1">The sequence shown here is derived from an EMBL/GenBank/DDBJ whole genome shotgun (WGS) entry which is preliminary data.</text>
</comment>
<dbReference type="Proteomes" id="UP001151760">
    <property type="component" value="Unassembled WGS sequence"/>
</dbReference>
<dbReference type="Gene3D" id="3.40.50.300">
    <property type="entry name" value="P-loop containing nucleotide triphosphate hydrolases"/>
    <property type="match status" value="1"/>
</dbReference>
<name>A0ABQ5J8K9_9ASTR</name>
<reference evidence="1" key="1">
    <citation type="journal article" date="2022" name="Int. J. Mol. Sci.">
        <title>Draft Genome of Tanacetum Coccineum: Genomic Comparison of Closely Related Tanacetum-Family Plants.</title>
        <authorList>
            <person name="Yamashiro T."/>
            <person name="Shiraishi A."/>
            <person name="Nakayama K."/>
            <person name="Satake H."/>
        </authorList>
    </citation>
    <scope>NUCLEOTIDE SEQUENCE</scope>
</reference>
<gene>
    <name evidence="1" type="ORF">Tco_1125071</name>
</gene>
<accession>A0ABQ5J8K9</accession>
<keyword evidence="2" id="KW-1185">Reference proteome</keyword>
<proteinExistence type="predicted"/>
<dbReference type="SUPFAM" id="SSF52540">
    <property type="entry name" value="P-loop containing nucleoside triphosphate hydrolases"/>
    <property type="match status" value="1"/>
</dbReference>
<evidence type="ECO:0000313" key="1">
    <source>
        <dbReference type="EMBL" id="GJU08641.1"/>
    </source>
</evidence>
<dbReference type="EMBL" id="BQNB010021651">
    <property type="protein sequence ID" value="GJU08641.1"/>
    <property type="molecule type" value="Genomic_DNA"/>
</dbReference>
<protein>
    <submittedName>
        <fullName evidence="1">Cytochrome P450 CYP749A22-like protein</fullName>
    </submittedName>
</protein>
<sequence>MGSLNTLLGADGSSIRIIVNAIDRFCGSEHGVLLATDVAARGLDIPGVCTVKPFQPVNLCRKAQATFGYWCMFKAIPALVGSKSHKDSATMVIIDSVISNGDGNGGFANGDVQDKKHRQAITAAGCSTYQYRSFTSSEKAMYGIFGFGKNNFIRNFSYWHCHQPQLVVTEAEFIKEIMNNKNGSYPKLEFRSYAKKLLGDEVSSTEGLNKLRCIFITRDQVMGKKVNKSNRYRKSLVKYDEFNDDGYKSEEDKGFNMLMVRGKGTIFLKKAEEVFNVR</sequence>